<accession>A0A6P7FQC0</accession>
<keyword evidence="1" id="KW-0378">Hydrolase</keyword>
<dbReference type="SMART" id="SM00343">
    <property type="entry name" value="ZnF_C2HC"/>
    <property type="match status" value="2"/>
</dbReference>
<dbReference type="SUPFAM" id="SSF50630">
    <property type="entry name" value="Acid proteases"/>
    <property type="match status" value="1"/>
</dbReference>
<keyword evidence="2" id="KW-0479">Metal-binding</keyword>
<evidence type="ECO:0000313" key="6">
    <source>
        <dbReference type="RefSeq" id="XP_028138519.1"/>
    </source>
</evidence>
<dbReference type="InterPro" id="IPR001995">
    <property type="entry name" value="Peptidase_A2_cat"/>
</dbReference>
<dbReference type="PROSITE" id="PS50175">
    <property type="entry name" value="ASP_PROT_RETROV"/>
    <property type="match status" value="1"/>
</dbReference>
<dbReference type="Gene3D" id="2.40.70.10">
    <property type="entry name" value="Acid Proteases"/>
    <property type="match status" value="1"/>
</dbReference>
<dbReference type="Pfam" id="PF00098">
    <property type="entry name" value="zf-CCHC"/>
    <property type="match status" value="2"/>
</dbReference>
<dbReference type="InterPro" id="IPR018061">
    <property type="entry name" value="Retropepsins"/>
</dbReference>
<feature type="domain" description="CCHC-type" evidence="4">
    <location>
        <begin position="96"/>
        <end position="111"/>
    </location>
</feature>
<dbReference type="InParanoid" id="A0A6P7FQC0"/>
<dbReference type="GO" id="GO:0006508">
    <property type="term" value="P:proteolysis"/>
    <property type="evidence" value="ECO:0007669"/>
    <property type="project" value="InterPro"/>
</dbReference>
<sequence>MREIANRAYLEQEVVIQYIIDGIQDESSNKLVLYGAKDFADFKEKIKLYERIHGKETTGQAQGFRANKEGSKKNEDIVKKEKRERNDGKRENNITCFNCGNRGHRSKDCPDKSKGTKCFSCNKYGHVSSKCPNKKSTKATTENTALNVIEVQPKTALKLTINQITLTALFDTGSDICTIREDVYDKFFNDICLTPDTIMLKGLGENAKVNTLGSFSTQADVNDEKFDLKFHIIPEAATSFQAIIGNNILQQASVSIRDDGIVMCKRTDENFIMHIMLDEKDKDYEVKVAHIEDEKH</sequence>
<evidence type="ECO:0000259" key="5">
    <source>
        <dbReference type="PROSITE" id="PS50175"/>
    </source>
</evidence>
<dbReference type="InterPro" id="IPR036875">
    <property type="entry name" value="Znf_CCHC_sf"/>
</dbReference>
<evidence type="ECO:0000256" key="3">
    <source>
        <dbReference type="SAM" id="MobiDB-lite"/>
    </source>
</evidence>
<dbReference type="CDD" id="cd00303">
    <property type="entry name" value="retropepsin_like"/>
    <property type="match status" value="1"/>
</dbReference>
<dbReference type="SUPFAM" id="SSF57756">
    <property type="entry name" value="Retrovirus zinc finger-like domains"/>
    <property type="match status" value="1"/>
</dbReference>
<dbReference type="GO" id="GO:0003676">
    <property type="term" value="F:nucleic acid binding"/>
    <property type="evidence" value="ECO:0007669"/>
    <property type="project" value="InterPro"/>
</dbReference>
<gene>
    <name evidence="6" type="primary">LOC114332927</name>
</gene>
<protein>
    <submittedName>
        <fullName evidence="6">Uncharacterized protein LOC114332927</fullName>
    </submittedName>
</protein>
<name>A0A6P7FQC0_DIAVI</name>
<feature type="domain" description="Peptidase A2" evidence="5">
    <location>
        <begin position="166"/>
        <end position="248"/>
    </location>
</feature>
<dbReference type="GO" id="GO:0008270">
    <property type="term" value="F:zinc ion binding"/>
    <property type="evidence" value="ECO:0007669"/>
    <property type="project" value="UniProtKB-KW"/>
</dbReference>
<dbReference type="GO" id="GO:0004190">
    <property type="term" value="F:aspartic-type endopeptidase activity"/>
    <property type="evidence" value="ECO:0007669"/>
    <property type="project" value="InterPro"/>
</dbReference>
<evidence type="ECO:0000259" key="4">
    <source>
        <dbReference type="PROSITE" id="PS50158"/>
    </source>
</evidence>
<dbReference type="InterPro" id="IPR021109">
    <property type="entry name" value="Peptidase_aspartic_dom_sf"/>
</dbReference>
<dbReference type="Gene3D" id="4.10.60.10">
    <property type="entry name" value="Zinc finger, CCHC-type"/>
    <property type="match status" value="2"/>
</dbReference>
<feature type="domain" description="CCHC-type" evidence="4">
    <location>
        <begin position="117"/>
        <end position="133"/>
    </location>
</feature>
<dbReference type="PANTHER" id="PTHR46888">
    <property type="entry name" value="ZINC KNUCKLE DOMAINCONTAINING PROTEIN-RELATED"/>
    <property type="match status" value="1"/>
</dbReference>
<evidence type="ECO:0000256" key="1">
    <source>
        <dbReference type="ARBA" id="ARBA00022801"/>
    </source>
</evidence>
<dbReference type="RefSeq" id="XP_028138519.1">
    <property type="nucleotide sequence ID" value="XM_028282718.1"/>
</dbReference>
<dbReference type="AlphaFoldDB" id="A0A6P7FQC0"/>
<dbReference type="PROSITE" id="PS50158">
    <property type="entry name" value="ZF_CCHC"/>
    <property type="match status" value="2"/>
</dbReference>
<keyword evidence="2" id="KW-0862">Zinc</keyword>
<reference evidence="6" key="1">
    <citation type="submission" date="2025-08" db="UniProtKB">
        <authorList>
            <consortium name="RefSeq"/>
        </authorList>
    </citation>
    <scope>IDENTIFICATION</scope>
    <source>
        <tissue evidence="6">Whole insect</tissue>
    </source>
</reference>
<organism evidence="6">
    <name type="scientific">Diabrotica virgifera virgifera</name>
    <name type="common">western corn rootworm</name>
    <dbReference type="NCBI Taxonomy" id="50390"/>
    <lineage>
        <taxon>Eukaryota</taxon>
        <taxon>Metazoa</taxon>
        <taxon>Ecdysozoa</taxon>
        <taxon>Arthropoda</taxon>
        <taxon>Hexapoda</taxon>
        <taxon>Insecta</taxon>
        <taxon>Pterygota</taxon>
        <taxon>Neoptera</taxon>
        <taxon>Endopterygota</taxon>
        <taxon>Coleoptera</taxon>
        <taxon>Polyphaga</taxon>
        <taxon>Cucujiformia</taxon>
        <taxon>Chrysomeloidea</taxon>
        <taxon>Chrysomelidae</taxon>
        <taxon>Galerucinae</taxon>
        <taxon>Diabroticina</taxon>
        <taxon>Diabroticites</taxon>
        <taxon>Diabrotica</taxon>
    </lineage>
</organism>
<dbReference type="InterPro" id="IPR001878">
    <property type="entry name" value="Znf_CCHC"/>
</dbReference>
<evidence type="ECO:0000256" key="2">
    <source>
        <dbReference type="PROSITE-ProRule" id="PRU00047"/>
    </source>
</evidence>
<dbReference type="PANTHER" id="PTHR46888:SF1">
    <property type="entry name" value="RIBONUCLEASE H"/>
    <property type="match status" value="1"/>
</dbReference>
<feature type="region of interest" description="Disordered" evidence="3">
    <location>
        <begin position="57"/>
        <end position="86"/>
    </location>
</feature>
<dbReference type="Pfam" id="PF00077">
    <property type="entry name" value="RVP"/>
    <property type="match status" value="1"/>
</dbReference>
<keyword evidence="2" id="KW-0863">Zinc-finger</keyword>
<proteinExistence type="predicted"/>
<feature type="compositionally biased region" description="Basic and acidic residues" evidence="3">
    <location>
        <begin position="66"/>
        <end position="86"/>
    </location>
</feature>